<dbReference type="GO" id="GO:0005813">
    <property type="term" value="C:centrosome"/>
    <property type="evidence" value="ECO:0007669"/>
    <property type="project" value="TreeGrafter"/>
</dbReference>
<feature type="region of interest" description="Disordered" evidence="1">
    <location>
        <begin position="297"/>
        <end position="341"/>
    </location>
</feature>
<feature type="compositionally biased region" description="Low complexity" evidence="1">
    <location>
        <begin position="306"/>
        <end position="318"/>
    </location>
</feature>
<protein>
    <submittedName>
        <fullName evidence="2">Uncharacterized protein</fullName>
    </submittedName>
</protein>
<proteinExistence type="predicted"/>
<dbReference type="PANTHER" id="PTHR31393:SF2">
    <property type="entry name" value="CHROMOSOME 7 OPEN READING FRAME 31"/>
    <property type="match status" value="1"/>
</dbReference>
<keyword evidence="3" id="KW-1185">Reference proteome</keyword>
<dbReference type="Ensembl" id="ENSMALT00000016510.1">
    <property type="protein sequence ID" value="ENSMALP00000016181.1"/>
    <property type="gene ID" value="ENSMALG00000011358.1"/>
</dbReference>
<organism evidence="2 3">
    <name type="scientific">Monopterus albus</name>
    <name type="common">Swamp eel</name>
    <dbReference type="NCBI Taxonomy" id="43700"/>
    <lineage>
        <taxon>Eukaryota</taxon>
        <taxon>Metazoa</taxon>
        <taxon>Chordata</taxon>
        <taxon>Craniata</taxon>
        <taxon>Vertebrata</taxon>
        <taxon>Euteleostomi</taxon>
        <taxon>Actinopterygii</taxon>
        <taxon>Neopterygii</taxon>
        <taxon>Teleostei</taxon>
        <taxon>Neoteleostei</taxon>
        <taxon>Acanthomorphata</taxon>
        <taxon>Anabantaria</taxon>
        <taxon>Synbranchiformes</taxon>
        <taxon>Synbranchidae</taxon>
        <taxon>Monopterus</taxon>
    </lineage>
</organism>
<feature type="compositionally biased region" description="Basic and acidic residues" evidence="1">
    <location>
        <begin position="387"/>
        <end position="402"/>
    </location>
</feature>
<evidence type="ECO:0000313" key="3">
    <source>
        <dbReference type="Proteomes" id="UP000261600"/>
    </source>
</evidence>
<feature type="compositionally biased region" description="Basic and acidic residues" evidence="1">
    <location>
        <begin position="324"/>
        <end position="340"/>
    </location>
</feature>
<name>A0A3Q3QN38_MONAL</name>
<dbReference type="InterPro" id="IPR027886">
    <property type="entry name" value="SPMIP4"/>
</dbReference>
<sequence>MELKSLNRGYRGAIIPEHITSQLRYNSIGRKSKDRLNDQLVPKPTDINIVEKMTKIPTLKEHPYSSHISQFAMFPSFRSPDDPDTGVRAASQSFLNLHIPNSASNVTLLSKTIGGPYRHEILETPMKTRKKAVMWPGEHGFLKHTNPLKGESQVFYPTPPKMVLPNPKLREWDLSLPEQTSNMLINLERTHWLTSYQMNYTGSGPANPLQIDDFKEKMSDLAGINLHTTPLRERSYPVFIPSKPKQECRRRQWSLARRTICSPTAAELLNPSLAPNEDTASATICQQRPQKITAKHNEAPDLNPKSQSEAESAALSQEVLQKQQTEHSRSLTEGREKENCKVQFNESPLQVFMKTHGSQEANAALIRDTKQLLYPNKRPLSQGATDVNREESLIKQSKEQHFKASPTQSAVAKDQAGPDSPTGLLSRAASKLEKQAEGKGMTPSTSNSYILSRPPVLAGIHPVDRAGTVATEGAALSLLDLQNAFNKSEAHRKFNSNITRAAVNLRDNVVTGKRHNFHGINCYYLHG</sequence>
<dbReference type="AlphaFoldDB" id="A0A3Q3QN38"/>
<accession>A0A3Q3QN38</accession>
<feature type="region of interest" description="Disordered" evidence="1">
    <location>
        <begin position="376"/>
        <end position="424"/>
    </location>
</feature>
<dbReference type="Proteomes" id="UP000261600">
    <property type="component" value="Unplaced"/>
</dbReference>
<dbReference type="Pfam" id="PF15093">
    <property type="entry name" value="SPMIP4-like"/>
    <property type="match status" value="1"/>
</dbReference>
<evidence type="ECO:0000313" key="2">
    <source>
        <dbReference type="Ensembl" id="ENSMALP00000016181.1"/>
    </source>
</evidence>
<reference evidence="2" key="1">
    <citation type="submission" date="2025-08" db="UniProtKB">
        <authorList>
            <consortium name="Ensembl"/>
        </authorList>
    </citation>
    <scope>IDENTIFICATION</scope>
</reference>
<dbReference type="PANTHER" id="PTHR31393">
    <property type="entry name" value="C5ORF31"/>
    <property type="match status" value="1"/>
</dbReference>
<evidence type="ECO:0000256" key="1">
    <source>
        <dbReference type="SAM" id="MobiDB-lite"/>
    </source>
</evidence>
<reference evidence="2" key="2">
    <citation type="submission" date="2025-09" db="UniProtKB">
        <authorList>
            <consortium name="Ensembl"/>
        </authorList>
    </citation>
    <scope>IDENTIFICATION</scope>
</reference>